<evidence type="ECO:0000259" key="3">
    <source>
        <dbReference type="SMART" id="SM00635"/>
    </source>
</evidence>
<feature type="domain" description="BIG2" evidence="3">
    <location>
        <begin position="224"/>
        <end position="303"/>
    </location>
</feature>
<evidence type="ECO:0000313" key="4">
    <source>
        <dbReference type="EMBL" id="AWM37985.1"/>
    </source>
</evidence>
<dbReference type="InterPro" id="IPR003343">
    <property type="entry name" value="Big_2"/>
</dbReference>
<feature type="chain" id="PRO_5016399786" evidence="2">
    <location>
        <begin position="21"/>
        <end position="824"/>
    </location>
</feature>
<dbReference type="InterPro" id="IPR022655">
    <property type="entry name" value="DUF1553"/>
</dbReference>
<proteinExistence type="predicted"/>
<reference evidence="4 5" key="1">
    <citation type="submission" date="2018-01" db="EMBL/GenBank/DDBJ databases">
        <title>G. obscuriglobus.</title>
        <authorList>
            <person name="Franke J."/>
            <person name="Blomberg W."/>
            <person name="Selmecki A."/>
        </authorList>
    </citation>
    <scope>NUCLEOTIDE SEQUENCE [LARGE SCALE GENOMIC DNA]</scope>
    <source>
        <strain evidence="4 5">DSM 5831</strain>
    </source>
</reference>
<dbReference type="PANTHER" id="PTHR35889:SF3">
    <property type="entry name" value="F-BOX DOMAIN-CONTAINING PROTEIN"/>
    <property type="match status" value="1"/>
</dbReference>
<accession>A0A2Z3H4E7</accession>
<dbReference type="PANTHER" id="PTHR35889">
    <property type="entry name" value="CYCLOINULO-OLIGOSACCHARIDE FRUCTANOTRANSFERASE-RELATED"/>
    <property type="match status" value="1"/>
</dbReference>
<dbReference type="Gene3D" id="2.60.40.1080">
    <property type="match status" value="2"/>
</dbReference>
<evidence type="ECO:0000256" key="1">
    <source>
        <dbReference type="SAM" id="MobiDB-lite"/>
    </source>
</evidence>
<dbReference type="KEGG" id="gog:C1280_13945"/>
<gene>
    <name evidence="4" type="ORF">C1280_13945</name>
</gene>
<sequence length="824" mass="91138">MTRRALALLVLCVAAPGSPAADAPITAVVTHPTGFNLKGADDAPQLLVTGIRADGRSIDLTGAAQYAVGDPKIVRVEPNGRVFPLANGSTEITVRVAGKALKVPVVAGKMETPLPINFANHVVPIFTKLNCSSGGCHGKIAGQNGFRLSLLGFDPPFDYENLLKEGRGRRVFPAAPDSSLLLTKAIGAVPHGGGKKMEKDSEEYKIVRRWIASGLPYGDKSDPTVTRISVFPESRVLDRKGRQQLAVHAHYSDGSVEDVTRRAQYESNDTDIATVTEAGLVSTLSITGQAAVMARFNGQVTVFRAAVPRAGAVAAFDFKEQTVVDRHTAKKWNELNIAPSELCSDEVFIRRLYLDLTGTLPEAEEVRAFVADKGAEKRGALVDRLLETPEYAYFFANKWADILRVKRRNQPNRAYGTFAFHTWIREAVTADKPYDDFVRDILCAIGDESKSPPTVWYKEVKTPEQFVDDVSQVFLGQRLACANCHHHPYEKWSQDDYWGVAAFFGRVGFKSVQTPGASPQNQQNQKQVLFVRSAGAVQNKRTGQTAPMKALDADPMTAASDEDPRQKFADWMVSPKNPFFAKTVANRYWAHFFGRGIVDPLDDMRVTNPPSNPELLDALTQTLVDNKYSLKALIRTICKSRTYQLSAEPNEFNTGDKQSFARYYPKRLQAEVLFDAVMKLTDSPTSFAGLPTDKFAPTRAIMLPDESFQSYFLDVTGRPQRISACECERVNEASLAMTLHLLNSQEIQDKIARAGGRADRLARDKRSDAEKVEELFLLATGAKPTKEKMDLALEHIAKHEKSKKTAYENVIWALLNSKAFLFNQ</sequence>
<feature type="region of interest" description="Disordered" evidence="1">
    <location>
        <begin position="538"/>
        <end position="561"/>
    </location>
</feature>
<name>A0A2Z3H4E7_9BACT</name>
<dbReference type="Proteomes" id="UP000245802">
    <property type="component" value="Chromosome"/>
</dbReference>
<keyword evidence="2" id="KW-0732">Signal</keyword>
<dbReference type="OrthoDB" id="289126at2"/>
<evidence type="ECO:0000313" key="5">
    <source>
        <dbReference type="Proteomes" id="UP000245802"/>
    </source>
</evidence>
<dbReference type="RefSeq" id="WP_109571008.1">
    <property type="nucleotide sequence ID" value="NZ_CP025958.1"/>
</dbReference>
<dbReference type="SMART" id="SM00635">
    <property type="entry name" value="BID_2"/>
    <property type="match status" value="2"/>
</dbReference>
<feature type="signal peptide" evidence="2">
    <location>
        <begin position="1"/>
        <end position="20"/>
    </location>
</feature>
<protein>
    <submittedName>
        <fullName evidence="4">S-layer protein</fullName>
    </submittedName>
</protein>
<feature type="domain" description="BIG2" evidence="3">
    <location>
        <begin position="24"/>
        <end position="106"/>
    </location>
</feature>
<dbReference type="Pfam" id="PF07587">
    <property type="entry name" value="PSD1"/>
    <property type="match status" value="1"/>
</dbReference>
<dbReference type="InterPro" id="IPR011444">
    <property type="entry name" value="DUF1549"/>
</dbReference>
<organism evidence="4 5">
    <name type="scientific">Gemmata obscuriglobus</name>
    <dbReference type="NCBI Taxonomy" id="114"/>
    <lineage>
        <taxon>Bacteria</taxon>
        <taxon>Pseudomonadati</taxon>
        <taxon>Planctomycetota</taxon>
        <taxon>Planctomycetia</taxon>
        <taxon>Gemmatales</taxon>
        <taxon>Gemmataceae</taxon>
        <taxon>Gemmata</taxon>
    </lineage>
</organism>
<dbReference type="EMBL" id="CP025958">
    <property type="protein sequence ID" value="AWM37985.1"/>
    <property type="molecule type" value="Genomic_DNA"/>
</dbReference>
<dbReference type="AlphaFoldDB" id="A0A2Z3H4E7"/>
<dbReference type="Pfam" id="PF07583">
    <property type="entry name" value="PSCyt2"/>
    <property type="match status" value="1"/>
</dbReference>
<keyword evidence="5" id="KW-1185">Reference proteome</keyword>
<evidence type="ECO:0000256" key="2">
    <source>
        <dbReference type="SAM" id="SignalP"/>
    </source>
</evidence>